<evidence type="ECO:0000313" key="4">
    <source>
        <dbReference type="Proteomes" id="UP001165090"/>
    </source>
</evidence>
<dbReference type="SMART" id="SM00897">
    <property type="entry name" value="FIST"/>
    <property type="match status" value="1"/>
</dbReference>
<feature type="compositionally biased region" description="Acidic residues" evidence="1">
    <location>
        <begin position="635"/>
        <end position="654"/>
    </location>
</feature>
<feature type="region of interest" description="Disordered" evidence="1">
    <location>
        <begin position="377"/>
        <end position="397"/>
    </location>
</feature>
<dbReference type="InterPro" id="IPR013702">
    <property type="entry name" value="FIST_domain_N"/>
</dbReference>
<feature type="compositionally biased region" description="Gly residues" evidence="1">
    <location>
        <begin position="415"/>
        <end position="431"/>
    </location>
</feature>
<name>A0ABQ5S6J9_9CHLO</name>
<dbReference type="PANTHER" id="PTHR14939">
    <property type="entry name" value="F-BOX ONLY PROTEIN 22"/>
    <property type="match status" value="1"/>
</dbReference>
<organism evidence="3 4">
    <name type="scientific">Volvox africanus</name>
    <dbReference type="NCBI Taxonomy" id="51714"/>
    <lineage>
        <taxon>Eukaryota</taxon>
        <taxon>Viridiplantae</taxon>
        <taxon>Chlorophyta</taxon>
        <taxon>core chlorophytes</taxon>
        <taxon>Chlorophyceae</taxon>
        <taxon>CS clade</taxon>
        <taxon>Chlamydomonadales</taxon>
        <taxon>Volvocaceae</taxon>
        <taxon>Volvox</taxon>
    </lineage>
</organism>
<accession>A0ABQ5S6J9</accession>
<feature type="compositionally biased region" description="Low complexity" evidence="1">
    <location>
        <begin position="556"/>
        <end position="609"/>
    </location>
</feature>
<feature type="region of interest" description="Disordered" evidence="1">
    <location>
        <begin position="850"/>
        <end position="931"/>
    </location>
</feature>
<proteinExistence type="predicted"/>
<dbReference type="PANTHER" id="PTHR14939:SF5">
    <property type="entry name" value="F-BOX ONLY PROTEIN 22"/>
    <property type="match status" value="1"/>
</dbReference>
<evidence type="ECO:0000256" key="1">
    <source>
        <dbReference type="SAM" id="MobiDB-lite"/>
    </source>
</evidence>
<gene>
    <name evidence="3" type="ORF">VaNZ11_008955</name>
</gene>
<feature type="region of interest" description="Disordered" evidence="1">
    <location>
        <begin position="115"/>
        <end position="143"/>
    </location>
</feature>
<reference evidence="3 4" key="1">
    <citation type="journal article" date="2023" name="IScience">
        <title>Expanded male sex-determining region conserved during the evolution of homothallism in the green alga Volvox.</title>
        <authorList>
            <person name="Yamamoto K."/>
            <person name="Matsuzaki R."/>
            <person name="Mahakham W."/>
            <person name="Heman W."/>
            <person name="Sekimoto H."/>
            <person name="Kawachi M."/>
            <person name="Minakuchi Y."/>
            <person name="Toyoda A."/>
            <person name="Nozaki H."/>
        </authorList>
    </citation>
    <scope>NUCLEOTIDE SEQUENCE [LARGE SCALE GENOMIC DNA]</scope>
    <source>
        <strain evidence="3 4">NIES-4468</strain>
    </source>
</reference>
<dbReference type="EMBL" id="BSDZ01000023">
    <property type="protein sequence ID" value="GLI65399.1"/>
    <property type="molecule type" value="Genomic_DNA"/>
</dbReference>
<feature type="compositionally biased region" description="Gly residues" evidence="1">
    <location>
        <begin position="897"/>
        <end position="922"/>
    </location>
</feature>
<protein>
    <recommendedName>
        <fullName evidence="2">FIST domain-containing protein</fullName>
    </recommendedName>
</protein>
<feature type="region of interest" description="Disordered" evidence="1">
    <location>
        <begin position="413"/>
        <end position="441"/>
    </location>
</feature>
<evidence type="ECO:0000259" key="2">
    <source>
        <dbReference type="SMART" id="SM00897"/>
    </source>
</evidence>
<sequence length="931" mass="94228">MAIHFWGNYAMGQPRNIFRGTSPASSAQAYKVLPVPARGMRCAGQASSGPSSCALLAQGLASLQGAANPFSGAGLYQLWDSRGGPVPRPALSWAPAAACSGGAVAGRRDRGYYHNSGSSTGGLRELLGPPTALGSGGGGGASQARVASEVRTPNGSIKWGCYLSRRSTLEDAVDECIAQIRRAMRSGSGEAGEPQPELAIVFVSAAFGSDFDRLVPLLRERLPSLRHVFGCSAFGVLGGGKSGTMEADGEPALSLTLGSLPGVAIRVFHTLRSSVPEEDAAVERWADFVGVPADTNRHVSFLMFSDPRFTQLYNILEGLDYSFPRAAKLGGMLSVGVRSRQRAMFAWSAQQDVRTRVKPRVAAAAAAAAAAAVATSADTKASGTGRGSADSQNGGNGGGGWLQRSLNLISKLTGQGSGPANGGGREGGSSGGASTAATDDDSDTVMSNGMYLYGAVCLVLHGDVKLDAIVSQGYRAPSPTIWRVEATTAGMSTGSFAPAGHILTISDAREAPPTPLPPSPSAPSSPNAGGEGGGTGSAIGSATLLPPASGKTSLPSSSSSVSAAVSGSSGAVAPGASSSSSSSSSSSGSGSGSNSSSSSSFGSRSRGFGSRTGGGGLSSFLSGGSAARRGGRGADDDDDDDDDDEDSDDEDADADDLASIYSALGVSGTPSLAAIIDVVEALGSESAVWEEVMETCAVAVAADTTKPLEELGPADWEIMELKGVDQEFGTIMVDGEIRRGYRIKIMVRDPPGLSEDLRAQLLAYKREDLRRVLSGSPLPPSFGALVFTDVERTPTSSGSEVSESELINSYLPLPTGGMFGGAQIAPLPGGTELMEYSSVIGVLRAMNSLPPEPLRSRDEDANADRTSAQGNGGSGSGVKGREEDGGSGGSRRRTGDGGKGGGGNRGGGGSRRFGGSGGGGGSTRIYRGRDA</sequence>
<feature type="region of interest" description="Disordered" evidence="1">
    <location>
        <begin position="508"/>
        <end position="654"/>
    </location>
</feature>
<feature type="domain" description="FIST" evidence="2">
    <location>
        <begin position="196"/>
        <end position="492"/>
    </location>
</feature>
<comment type="caution">
    <text evidence="3">The sequence shown here is derived from an EMBL/GenBank/DDBJ whole genome shotgun (WGS) entry which is preliminary data.</text>
</comment>
<feature type="compositionally biased region" description="Low complexity" evidence="1">
    <location>
        <begin position="618"/>
        <end position="628"/>
    </location>
</feature>
<evidence type="ECO:0000313" key="3">
    <source>
        <dbReference type="EMBL" id="GLI65399.1"/>
    </source>
</evidence>
<feature type="compositionally biased region" description="Basic and acidic residues" evidence="1">
    <location>
        <begin position="854"/>
        <end position="863"/>
    </location>
</feature>
<dbReference type="Proteomes" id="UP001165090">
    <property type="component" value="Unassembled WGS sequence"/>
</dbReference>
<feature type="compositionally biased region" description="Pro residues" evidence="1">
    <location>
        <begin position="512"/>
        <end position="523"/>
    </location>
</feature>
<keyword evidence="4" id="KW-1185">Reference proteome</keyword>